<dbReference type="InterPro" id="IPR008007">
    <property type="entry name" value="Peptidase_M42"/>
</dbReference>
<dbReference type="Gene3D" id="3.40.630.10">
    <property type="entry name" value="Zn peptidases"/>
    <property type="match status" value="1"/>
</dbReference>
<name>A0AA43QYE9_MYCAR</name>
<evidence type="ECO:0000256" key="2">
    <source>
        <dbReference type="ARBA" id="ARBA00022801"/>
    </source>
</evidence>
<proteinExistence type="predicted"/>
<evidence type="ECO:0008006" key="5">
    <source>
        <dbReference type="Google" id="ProtNLM"/>
    </source>
</evidence>
<dbReference type="Pfam" id="PF05343">
    <property type="entry name" value="Peptidase_M42"/>
    <property type="match status" value="1"/>
</dbReference>
<evidence type="ECO:0000313" key="3">
    <source>
        <dbReference type="EMBL" id="MDI3349323.1"/>
    </source>
</evidence>
<dbReference type="Proteomes" id="UP001162175">
    <property type="component" value="Unassembled WGS sequence"/>
</dbReference>
<evidence type="ECO:0000313" key="4">
    <source>
        <dbReference type="Proteomes" id="UP001162175"/>
    </source>
</evidence>
<gene>
    <name evidence="3" type="ORF">DCBHLPFO_00096</name>
</gene>
<protein>
    <recommendedName>
        <fullName evidence="5">M42 glutamyl aminopeptidase</fullName>
    </recommendedName>
</protein>
<keyword evidence="2" id="KW-0378">Hydrolase</keyword>
<dbReference type="GO" id="GO:0046872">
    <property type="term" value="F:metal ion binding"/>
    <property type="evidence" value="ECO:0007669"/>
    <property type="project" value="UniProtKB-KW"/>
</dbReference>
<reference evidence="3" key="1">
    <citation type="submission" date="2022-11" db="EMBL/GenBank/DDBJ databases">
        <title>Draft genome of Mycoplasma arginini isolated from fly.</title>
        <authorList>
            <person name="Severgnini M."/>
            <person name="Gioia G."/>
            <person name="Cremonesi P."/>
            <person name="Moroni P."/>
            <person name="Addis M.F."/>
            <person name="Castiglioni B."/>
        </authorList>
    </citation>
    <scope>NUCLEOTIDE SEQUENCE</scope>
    <source>
        <strain evidence="3">QMP CG1-1632</strain>
    </source>
</reference>
<dbReference type="RefSeq" id="WP_268164411.1">
    <property type="nucleotide sequence ID" value="NZ_JAPFAP010000091.1"/>
</dbReference>
<organism evidence="3 4">
    <name type="scientific">Mycoplasmopsis arginini</name>
    <name type="common">Mycoplasma arginini</name>
    <dbReference type="NCBI Taxonomy" id="2094"/>
    <lineage>
        <taxon>Bacteria</taxon>
        <taxon>Bacillati</taxon>
        <taxon>Mycoplasmatota</taxon>
        <taxon>Mycoplasmoidales</taxon>
        <taxon>Metamycoplasmataceae</taxon>
        <taxon>Mycoplasmopsis</taxon>
    </lineage>
</organism>
<dbReference type="SUPFAM" id="SSF53187">
    <property type="entry name" value="Zn-dependent exopeptidases"/>
    <property type="match status" value="1"/>
</dbReference>
<sequence>MKLSNHNLDEIIIFLHDNINKFNKRYNKKIKIIIKGSWALQHKGLIDRKPNDIDLCFINNENLSDKRKFINFLVKEINATLIREDENLITIKDKKYGKIEFILFEHINNLFLEKVKENVYIANTNFLITGKILMLNYVMSNYYLHADKREKIETTIRDLMFINKKNSFIDEFNSNTLEPVILNLINNSVFIFVFYKYDTFLWWNKEFNDYVFENNEINTFFNKIKSIFFDIGKNKEIIKFIDFNKKIIRLFFDGTINKEFLNMSNISPSGNEKLFINSIIKNPTKKSGVFKITNNHSKIIFNAHCDEVMGILINNEAFTLGTINWNSSQLLNIYDTDGKLVYKDFSFDINENYIFEVEKSNKINRPKINIKFNSSNKLIDENKIYYFCSNKETSINNFNLISRNNDNKINVLLLNLFKKWMNIKSNIIFSCSEEVNLSGIKEYKQTMCPGSFLVNLEVSEFEKWENHNILIRVCDYFTAYNPEIIDRVQNYFNEYNIPYKLTFGSGSTDVTETIQKIPSVTISIPADSIHSMESKISLLNIIYMLQIIYILDTELNDEK</sequence>
<accession>A0AA43QYE9</accession>
<dbReference type="AlphaFoldDB" id="A0AA43QYE9"/>
<keyword evidence="1" id="KW-0479">Metal-binding</keyword>
<comment type="caution">
    <text evidence="3">The sequence shown here is derived from an EMBL/GenBank/DDBJ whole genome shotgun (WGS) entry which is preliminary data.</text>
</comment>
<dbReference type="GO" id="GO:0016787">
    <property type="term" value="F:hydrolase activity"/>
    <property type="evidence" value="ECO:0007669"/>
    <property type="project" value="UniProtKB-KW"/>
</dbReference>
<evidence type="ECO:0000256" key="1">
    <source>
        <dbReference type="ARBA" id="ARBA00022723"/>
    </source>
</evidence>
<dbReference type="EMBL" id="JAPFAR010000001">
    <property type="protein sequence ID" value="MDI3349323.1"/>
    <property type="molecule type" value="Genomic_DNA"/>
</dbReference>